<protein>
    <submittedName>
        <fullName evidence="7">Putative membrane protein</fullName>
    </submittedName>
</protein>
<feature type="transmembrane region" description="Helical" evidence="6">
    <location>
        <begin position="229"/>
        <end position="248"/>
    </location>
</feature>
<reference evidence="7 8" key="1">
    <citation type="submission" date="2020-08" db="EMBL/GenBank/DDBJ databases">
        <title>Genomic Encyclopedia of Type Strains, Phase IV (KMG-IV): sequencing the most valuable type-strain genomes for metagenomic binning, comparative biology and taxonomic classification.</title>
        <authorList>
            <person name="Goeker M."/>
        </authorList>
    </citation>
    <scope>NUCLEOTIDE SEQUENCE [LARGE SCALE GENOMIC DNA]</scope>
    <source>
        <strain evidence="7 8">DSM 44197</strain>
    </source>
</reference>
<evidence type="ECO:0000256" key="3">
    <source>
        <dbReference type="ARBA" id="ARBA00022692"/>
    </source>
</evidence>
<dbReference type="GO" id="GO:0005886">
    <property type="term" value="C:plasma membrane"/>
    <property type="evidence" value="ECO:0007669"/>
    <property type="project" value="UniProtKB-SubCell"/>
</dbReference>
<feature type="transmembrane region" description="Helical" evidence="6">
    <location>
        <begin position="12"/>
        <end position="32"/>
    </location>
</feature>
<feature type="transmembrane region" description="Helical" evidence="6">
    <location>
        <begin position="155"/>
        <end position="175"/>
    </location>
</feature>
<sequence>MTVAHGGHAPAAALLPLVAVALVLVAYLAAALREQRHGSRGWSAWRTAGFSAGAVLLMVALAPPVAAFAHEDFRGHMLQHLLLGMYAPLGLVLGAPVTLALRATSGRGGHRLGRLLNRPLVHALTHPVTALALNAGGLYLLYATPLYRATTTDPLLHELVHLHFLVSGCVFAWVVAGPDPAPRRPSVPFRLVVLGVAVAAHATLAQLLYAGLLPVAAPAEQVRGGAELMYYGGDLAEILLALALMATWRPRRVAADPARAA</sequence>
<keyword evidence="4 6" id="KW-1133">Transmembrane helix</keyword>
<comment type="subcellular location">
    <subcellularLocation>
        <location evidence="1">Cell membrane</location>
        <topology evidence="1">Multi-pass membrane protein</topology>
    </subcellularLocation>
</comment>
<gene>
    <name evidence="7" type="ORF">HNR61_004359</name>
</gene>
<dbReference type="InterPro" id="IPR019108">
    <property type="entry name" value="Caa3_assmbl_CtaG-rel"/>
</dbReference>
<keyword evidence="3 6" id="KW-0812">Transmembrane</keyword>
<keyword evidence="8" id="KW-1185">Reference proteome</keyword>
<evidence type="ECO:0000313" key="7">
    <source>
        <dbReference type="EMBL" id="MBA8952713.1"/>
    </source>
</evidence>
<keyword evidence="2" id="KW-1003">Cell membrane</keyword>
<comment type="caution">
    <text evidence="7">The sequence shown here is derived from an EMBL/GenBank/DDBJ whole genome shotgun (WGS) entry which is preliminary data.</text>
</comment>
<accession>A0A7W3LR16</accession>
<dbReference type="Proteomes" id="UP000572680">
    <property type="component" value="Unassembled WGS sequence"/>
</dbReference>
<dbReference type="EMBL" id="JACJIA010000005">
    <property type="protein sequence ID" value="MBA8952713.1"/>
    <property type="molecule type" value="Genomic_DNA"/>
</dbReference>
<organism evidence="7 8">
    <name type="scientific">Actinomadura namibiensis</name>
    <dbReference type="NCBI Taxonomy" id="182080"/>
    <lineage>
        <taxon>Bacteria</taxon>
        <taxon>Bacillati</taxon>
        <taxon>Actinomycetota</taxon>
        <taxon>Actinomycetes</taxon>
        <taxon>Streptosporangiales</taxon>
        <taxon>Thermomonosporaceae</taxon>
        <taxon>Actinomadura</taxon>
    </lineage>
</organism>
<feature type="transmembrane region" description="Helical" evidence="6">
    <location>
        <begin position="81"/>
        <end position="101"/>
    </location>
</feature>
<evidence type="ECO:0000256" key="2">
    <source>
        <dbReference type="ARBA" id="ARBA00022475"/>
    </source>
</evidence>
<evidence type="ECO:0000313" key="8">
    <source>
        <dbReference type="Proteomes" id="UP000572680"/>
    </source>
</evidence>
<feature type="transmembrane region" description="Helical" evidence="6">
    <location>
        <begin position="44"/>
        <end position="69"/>
    </location>
</feature>
<evidence type="ECO:0000256" key="1">
    <source>
        <dbReference type="ARBA" id="ARBA00004651"/>
    </source>
</evidence>
<evidence type="ECO:0000256" key="6">
    <source>
        <dbReference type="SAM" id="Phobius"/>
    </source>
</evidence>
<dbReference type="RefSeq" id="WP_312898018.1">
    <property type="nucleotide sequence ID" value="NZ_BAAALP010000005.1"/>
</dbReference>
<dbReference type="Pfam" id="PF09678">
    <property type="entry name" value="Caa3_CtaG"/>
    <property type="match status" value="1"/>
</dbReference>
<evidence type="ECO:0000256" key="5">
    <source>
        <dbReference type="ARBA" id="ARBA00023136"/>
    </source>
</evidence>
<name>A0A7W3LR16_ACTNM</name>
<proteinExistence type="predicted"/>
<feature type="transmembrane region" description="Helical" evidence="6">
    <location>
        <begin position="187"/>
        <end position="209"/>
    </location>
</feature>
<dbReference type="AlphaFoldDB" id="A0A7W3LR16"/>
<evidence type="ECO:0000256" key="4">
    <source>
        <dbReference type="ARBA" id="ARBA00022989"/>
    </source>
</evidence>
<feature type="transmembrane region" description="Helical" evidence="6">
    <location>
        <begin position="121"/>
        <end position="143"/>
    </location>
</feature>
<keyword evidence="5 6" id="KW-0472">Membrane</keyword>